<feature type="compositionally biased region" description="Basic residues" evidence="1">
    <location>
        <begin position="440"/>
        <end position="452"/>
    </location>
</feature>
<feature type="compositionally biased region" description="Basic and acidic residues" evidence="1">
    <location>
        <begin position="112"/>
        <end position="121"/>
    </location>
</feature>
<dbReference type="OMA" id="DWWKTSF"/>
<protein>
    <submittedName>
        <fullName evidence="2">Uncharacterized protein</fullName>
    </submittedName>
</protein>
<dbReference type="EMBL" id="KB467854">
    <property type="protein sequence ID" value="PCH35731.1"/>
    <property type="molecule type" value="Genomic_DNA"/>
</dbReference>
<evidence type="ECO:0000256" key="1">
    <source>
        <dbReference type="SAM" id="MobiDB-lite"/>
    </source>
</evidence>
<feature type="compositionally biased region" description="Basic and acidic residues" evidence="1">
    <location>
        <begin position="357"/>
        <end position="367"/>
    </location>
</feature>
<feature type="compositionally biased region" description="Low complexity" evidence="1">
    <location>
        <begin position="244"/>
        <end position="255"/>
    </location>
</feature>
<dbReference type="STRING" id="742152.A0A2H3J182"/>
<feature type="compositionally biased region" description="Low complexity" evidence="1">
    <location>
        <begin position="453"/>
        <end position="476"/>
    </location>
</feature>
<evidence type="ECO:0000313" key="3">
    <source>
        <dbReference type="Proteomes" id="UP000218811"/>
    </source>
</evidence>
<organism evidence="2 3">
    <name type="scientific">Wolfiporia cocos (strain MD-104)</name>
    <name type="common">Brown rot fungus</name>
    <dbReference type="NCBI Taxonomy" id="742152"/>
    <lineage>
        <taxon>Eukaryota</taxon>
        <taxon>Fungi</taxon>
        <taxon>Dikarya</taxon>
        <taxon>Basidiomycota</taxon>
        <taxon>Agaricomycotina</taxon>
        <taxon>Agaricomycetes</taxon>
        <taxon>Polyporales</taxon>
        <taxon>Phaeolaceae</taxon>
        <taxon>Wolfiporia</taxon>
    </lineage>
</organism>
<keyword evidence="3" id="KW-1185">Reference proteome</keyword>
<reference evidence="2 3" key="1">
    <citation type="journal article" date="2012" name="Science">
        <title>The Paleozoic origin of enzymatic lignin decomposition reconstructed from 31 fungal genomes.</title>
        <authorList>
            <person name="Floudas D."/>
            <person name="Binder M."/>
            <person name="Riley R."/>
            <person name="Barry K."/>
            <person name="Blanchette R.A."/>
            <person name="Henrissat B."/>
            <person name="Martinez A.T."/>
            <person name="Otillar R."/>
            <person name="Spatafora J.W."/>
            <person name="Yadav J.S."/>
            <person name="Aerts A."/>
            <person name="Benoit I."/>
            <person name="Boyd A."/>
            <person name="Carlson A."/>
            <person name="Copeland A."/>
            <person name="Coutinho P.M."/>
            <person name="de Vries R.P."/>
            <person name="Ferreira P."/>
            <person name="Findley K."/>
            <person name="Foster B."/>
            <person name="Gaskell J."/>
            <person name="Glotzer D."/>
            <person name="Gorecki P."/>
            <person name="Heitman J."/>
            <person name="Hesse C."/>
            <person name="Hori C."/>
            <person name="Igarashi K."/>
            <person name="Jurgens J.A."/>
            <person name="Kallen N."/>
            <person name="Kersten P."/>
            <person name="Kohler A."/>
            <person name="Kuees U."/>
            <person name="Kumar T.K.A."/>
            <person name="Kuo A."/>
            <person name="LaButti K."/>
            <person name="Larrondo L.F."/>
            <person name="Lindquist E."/>
            <person name="Ling A."/>
            <person name="Lombard V."/>
            <person name="Lucas S."/>
            <person name="Lundell T."/>
            <person name="Martin R."/>
            <person name="McLaughlin D.J."/>
            <person name="Morgenstern I."/>
            <person name="Morin E."/>
            <person name="Murat C."/>
            <person name="Nagy L.G."/>
            <person name="Nolan M."/>
            <person name="Ohm R.A."/>
            <person name="Patyshakuliyeva A."/>
            <person name="Rokas A."/>
            <person name="Ruiz-Duenas F.J."/>
            <person name="Sabat G."/>
            <person name="Salamov A."/>
            <person name="Samejima M."/>
            <person name="Schmutz J."/>
            <person name="Slot J.C."/>
            <person name="St John F."/>
            <person name="Stenlid J."/>
            <person name="Sun H."/>
            <person name="Sun S."/>
            <person name="Syed K."/>
            <person name="Tsang A."/>
            <person name="Wiebenga A."/>
            <person name="Young D."/>
            <person name="Pisabarro A."/>
            <person name="Eastwood D.C."/>
            <person name="Martin F."/>
            <person name="Cullen D."/>
            <person name="Grigoriev I.V."/>
            <person name="Hibbett D.S."/>
        </authorList>
    </citation>
    <scope>NUCLEOTIDE SEQUENCE [LARGE SCALE GENOMIC DNA]</scope>
    <source>
        <strain evidence="2 3">MD-104</strain>
    </source>
</reference>
<sequence>MPTESADYELDAHEWVIIPRDWWKNSYRTVQWTYLNSERQRRPRHLRTPCIQPLSPGSGIHARPPHYHDHLLCRRMEEEEGASQEDLELNPSLAGVRVAEEALRPYECDVGIDRPQIDSKPPHNRRVPSDGSPEDAARALWHDMVQALLGSEIERPSTSLADLVDPCSEPRSKVWDLTALDSALSSPSVPDLVDLTDSEVSVESDPLPATPRGAFTQIAPVPNKPLNASALSFTPSTPTPSPPSVSSSRSSLSPTHEFAFPSLHADNPAASPAARRRSLLLQKDGDGFYHPVDGPTDSHTSTRSTTPRRPSADLLPAFLADGTSASRTRARNASRTREIVDRLRSGRWTGKKAGGKSGKETGDHADPGAHTNRARSRDANAAAGPARREAQPDARAAGVRAPAEGDGWVRGPAADTADDGWIAGPAAPPAPPGVPATPAKAHRRGKQSHRRSPSTASTLSVSGSSGASFSPATPASTFSVNLHTPPSAAQAFPPPPPLVPLAPFPAAPAYAPAHMTHVQAMQMQVQMQMQAQQWQTYKAAQFFGGAPAYVPYHPAGPLPVVAGQPAAFNAKGMGLLGVQ</sequence>
<dbReference type="Proteomes" id="UP000218811">
    <property type="component" value="Unassembled WGS sequence"/>
</dbReference>
<proteinExistence type="predicted"/>
<accession>A0A2H3J182</accession>
<evidence type="ECO:0000313" key="2">
    <source>
        <dbReference type="EMBL" id="PCH35731.1"/>
    </source>
</evidence>
<dbReference type="OrthoDB" id="2943086at2759"/>
<feature type="compositionally biased region" description="Pro residues" evidence="1">
    <location>
        <begin position="426"/>
        <end position="435"/>
    </location>
</feature>
<feature type="compositionally biased region" description="Low complexity" evidence="1">
    <location>
        <begin position="295"/>
        <end position="309"/>
    </location>
</feature>
<gene>
    <name evidence="2" type="ORF">WOLCODRAFT_140049</name>
</gene>
<feature type="region of interest" description="Disordered" evidence="1">
    <location>
        <begin position="112"/>
        <end position="134"/>
    </location>
</feature>
<name>A0A2H3J182_WOLCO</name>
<dbReference type="AlphaFoldDB" id="A0A2H3J182"/>
<feature type="compositionally biased region" description="Basic and acidic residues" evidence="1">
    <location>
        <begin position="335"/>
        <end position="344"/>
    </location>
</feature>
<feature type="region of interest" description="Disordered" evidence="1">
    <location>
        <begin position="200"/>
        <end position="476"/>
    </location>
</feature>